<comment type="subunit">
    <text evidence="8">Homodimer. Interacts with FtsZ.</text>
</comment>
<dbReference type="InterPro" id="IPR036192">
    <property type="entry name" value="Cell_div_ZapA-like_sf"/>
</dbReference>
<dbReference type="Proteomes" id="UP000001880">
    <property type="component" value="Chromosome"/>
</dbReference>
<keyword evidence="11" id="KW-1185">Reference proteome</keyword>
<evidence type="ECO:0000256" key="6">
    <source>
        <dbReference type="ARBA" id="ARBA00023306"/>
    </source>
</evidence>
<dbReference type="GO" id="GO:0000921">
    <property type="term" value="P:septin ring assembly"/>
    <property type="evidence" value="ECO:0007669"/>
    <property type="project" value="TreeGrafter"/>
</dbReference>
<protein>
    <recommendedName>
        <fullName evidence="2">Cell division protein ZapA</fullName>
    </recommendedName>
    <alternativeName>
        <fullName evidence="9">Z ring-associated protein ZapA</fullName>
    </alternativeName>
</protein>
<evidence type="ECO:0000256" key="9">
    <source>
        <dbReference type="ARBA" id="ARBA00033158"/>
    </source>
</evidence>
<dbReference type="GO" id="GO:0043093">
    <property type="term" value="P:FtsZ-dependent cytokinesis"/>
    <property type="evidence" value="ECO:0007669"/>
    <property type="project" value="TreeGrafter"/>
</dbReference>
<dbReference type="AlphaFoldDB" id="D0LGL1"/>
<dbReference type="KEGG" id="hoh:Hoch_0116"/>
<dbReference type="HOGENOM" id="CLU_116623_4_2_7"/>
<dbReference type="InterPro" id="IPR007838">
    <property type="entry name" value="Cell_div_ZapA-like"/>
</dbReference>
<dbReference type="GO" id="GO:0005829">
    <property type="term" value="C:cytosol"/>
    <property type="evidence" value="ECO:0007669"/>
    <property type="project" value="TreeGrafter"/>
</dbReference>
<comment type="function">
    <text evidence="7">Activator of cell division through the inhibition of FtsZ GTPase activity, therefore promoting FtsZ assembly into bundles of protofilaments necessary for the formation of the division Z ring. It is recruited early at mid-cell but it is not essential for cell division.</text>
</comment>
<keyword evidence="6" id="KW-0131">Cell cycle</keyword>
<dbReference type="STRING" id="502025.Hoch_0116"/>
<evidence type="ECO:0000313" key="11">
    <source>
        <dbReference type="Proteomes" id="UP000001880"/>
    </source>
</evidence>
<evidence type="ECO:0000256" key="8">
    <source>
        <dbReference type="ARBA" id="ARBA00026068"/>
    </source>
</evidence>
<evidence type="ECO:0000256" key="5">
    <source>
        <dbReference type="ARBA" id="ARBA00023210"/>
    </source>
</evidence>
<evidence type="ECO:0000256" key="1">
    <source>
        <dbReference type="ARBA" id="ARBA00004496"/>
    </source>
</evidence>
<dbReference type="eggNOG" id="COG3027">
    <property type="taxonomic scope" value="Bacteria"/>
</dbReference>
<keyword evidence="5" id="KW-0717">Septation</keyword>
<evidence type="ECO:0000256" key="7">
    <source>
        <dbReference type="ARBA" id="ARBA00024910"/>
    </source>
</evidence>
<name>D0LGL1_HALO1</name>
<proteinExistence type="predicted"/>
<comment type="subcellular location">
    <subcellularLocation>
        <location evidence="1">Cytoplasm</location>
    </subcellularLocation>
</comment>
<dbReference type="GO" id="GO:0030428">
    <property type="term" value="C:cell septum"/>
    <property type="evidence" value="ECO:0007669"/>
    <property type="project" value="TreeGrafter"/>
</dbReference>
<keyword evidence="4" id="KW-0132">Cell division</keyword>
<dbReference type="InterPro" id="IPR053712">
    <property type="entry name" value="Bac_CellDiv_Activator"/>
</dbReference>
<accession>D0LGL1</accession>
<dbReference type="Gene3D" id="6.10.250.790">
    <property type="match status" value="1"/>
</dbReference>
<sequence>MKVTVAGQTLALRTDAKEAYLNELAALVTERIDEVRSSGRTATTQSYALLAALNIADELLRLRDHHETLKHQVRTRLERILRHLDREAEFLA</sequence>
<dbReference type="PANTHER" id="PTHR34981">
    <property type="entry name" value="CELL DIVISION PROTEIN ZAPA"/>
    <property type="match status" value="1"/>
</dbReference>
<dbReference type="PANTHER" id="PTHR34981:SF1">
    <property type="entry name" value="CELL DIVISION PROTEIN ZAPA"/>
    <property type="match status" value="1"/>
</dbReference>
<dbReference type="Pfam" id="PF05164">
    <property type="entry name" value="ZapA"/>
    <property type="match status" value="1"/>
</dbReference>
<dbReference type="GO" id="GO:0000917">
    <property type="term" value="P:division septum assembly"/>
    <property type="evidence" value="ECO:0007669"/>
    <property type="project" value="UniProtKB-KW"/>
</dbReference>
<evidence type="ECO:0000256" key="3">
    <source>
        <dbReference type="ARBA" id="ARBA00022490"/>
    </source>
</evidence>
<reference evidence="10 11" key="1">
    <citation type="journal article" date="2010" name="Stand. Genomic Sci.">
        <title>Complete genome sequence of Haliangium ochraceum type strain (SMP-2).</title>
        <authorList>
            <consortium name="US DOE Joint Genome Institute (JGI-PGF)"/>
            <person name="Ivanova N."/>
            <person name="Daum C."/>
            <person name="Lang E."/>
            <person name="Abt B."/>
            <person name="Kopitz M."/>
            <person name="Saunders E."/>
            <person name="Lapidus A."/>
            <person name="Lucas S."/>
            <person name="Glavina Del Rio T."/>
            <person name="Nolan M."/>
            <person name="Tice H."/>
            <person name="Copeland A."/>
            <person name="Cheng J.F."/>
            <person name="Chen F."/>
            <person name="Bruce D."/>
            <person name="Goodwin L."/>
            <person name="Pitluck S."/>
            <person name="Mavromatis K."/>
            <person name="Pati A."/>
            <person name="Mikhailova N."/>
            <person name="Chen A."/>
            <person name="Palaniappan K."/>
            <person name="Land M."/>
            <person name="Hauser L."/>
            <person name="Chang Y.J."/>
            <person name="Jeffries C.D."/>
            <person name="Detter J.C."/>
            <person name="Brettin T."/>
            <person name="Rohde M."/>
            <person name="Goker M."/>
            <person name="Bristow J."/>
            <person name="Markowitz V."/>
            <person name="Eisen J.A."/>
            <person name="Hugenholtz P."/>
            <person name="Kyrpides N.C."/>
            <person name="Klenk H.P."/>
        </authorList>
    </citation>
    <scope>NUCLEOTIDE SEQUENCE [LARGE SCALE GENOMIC DNA]</scope>
    <source>
        <strain evidence="11">DSM 14365 / CIP 107738 / JCM 11303 / AJ 13395 / SMP-2</strain>
    </source>
</reference>
<dbReference type="GO" id="GO:0032153">
    <property type="term" value="C:cell division site"/>
    <property type="evidence" value="ECO:0007669"/>
    <property type="project" value="TreeGrafter"/>
</dbReference>
<evidence type="ECO:0000256" key="2">
    <source>
        <dbReference type="ARBA" id="ARBA00015195"/>
    </source>
</evidence>
<organism evidence="10 11">
    <name type="scientific">Haliangium ochraceum (strain DSM 14365 / JCM 11303 / SMP-2)</name>
    <dbReference type="NCBI Taxonomy" id="502025"/>
    <lineage>
        <taxon>Bacteria</taxon>
        <taxon>Pseudomonadati</taxon>
        <taxon>Myxococcota</taxon>
        <taxon>Polyangia</taxon>
        <taxon>Haliangiales</taxon>
        <taxon>Kofleriaceae</taxon>
        <taxon>Haliangium</taxon>
    </lineage>
</organism>
<dbReference type="SUPFAM" id="SSF102829">
    <property type="entry name" value="Cell division protein ZapA-like"/>
    <property type="match status" value="1"/>
</dbReference>
<keyword evidence="3" id="KW-0963">Cytoplasm</keyword>
<evidence type="ECO:0000256" key="4">
    <source>
        <dbReference type="ARBA" id="ARBA00022618"/>
    </source>
</evidence>
<dbReference type="EMBL" id="CP001804">
    <property type="protein sequence ID" value="ACY12757.1"/>
    <property type="molecule type" value="Genomic_DNA"/>
</dbReference>
<evidence type="ECO:0000313" key="10">
    <source>
        <dbReference type="EMBL" id="ACY12757.1"/>
    </source>
</evidence>
<gene>
    <name evidence="10" type="ordered locus">Hoch_0116</name>
</gene>